<proteinExistence type="predicted"/>
<feature type="transmembrane region" description="Helical" evidence="2">
    <location>
        <begin position="6"/>
        <end position="27"/>
    </location>
</feature>
<gene>
    <name evidence="3" type="ordered locus">RC1_2088</name>
</gene>
<evidence type="ECO:0000256" key="1">
    <source>
        <dbReference type="SAM" id="MobiDB-lite"/>
    </source>
</evidence>
<evidence type="ECO:0000313" key="3">
    <source>
        <dbReference type="EMBL" id="ACI99478.1"/>
    </source>
</evidence>
<accession>B6ITU2</accession>
<organism evidence="3 4">
    <name type="scientific">Rhodospirillum centenum (strain ATCC 51521 / SW)</name>
    <dbReference type="NCBI Taxonomy" id="414684"/>
    <lineage>
        <taxon>Bacteria</taxon>
        <taxon>Pseudomonadati</taxon>
        <taxon>Pseudomonadota</taxon>
        <taxon>Alphaproteobacteria</taxon>
        <taxon>Rhodospirillales</taxon>
        <taxon>Rhodospirillaceae</taxon>
        <taxon>Rhodospirillum</taxon>
    </lineage>
</organism>
<keyword evidence="2" id="KW-1133">Transmembrane helix</keyword>
<dbReference type="KEGG" id="rce:RC1_2088"/>
<keyword evidence="4" id="KW-1185">Reference proteome</keyword>
<protein>
    <submittedName>
        <fullName evidence="3">Uncharacterized protein</fullName>
    </submittedName>
</protein>
<evidence type="ECO:0000256" key="2">
    <source>
        <dbReference type="SAM" id="Phobius"/>
    </source>
</evidence>
<dbReference type="EMBL" id="CP000613">
    <property type="protein sequence ID" value="ACI99478.1"/>
    <property type="molecule type" value="Genomic_DNA"/>
</dbReference>
<evidence type="ECO:0000313" key="4">
    <source>
        <dbReference type="Proteomes" id="UP000001591"/>
    </source>
</evidence>
<keyword evidence="2" id="KW-0812">Transmembrane</keyword>
<feature type="region of interest" description="Disordered" evidence="1">
    <location>
        <begin position="36"/>
        <end position="77"/>
    </location>
</feature>
<reference evidence="3 4" key="1">
    <citation type="journal article" date="2010" name="BMC Genomics">
        <title>Metabolic flexibility revealed in the genome of the cyst-forming alpha-1 proteobacterium Rhodospirillum centenum.</title>
        <authorList>
            <person name="Lu Y.K."/>
            <person name="Marden J."/>
            <person name="Han M."/>
            <person name="Swingley W.D."/>
            <person name="Mastrian S.D."/>
            <person name="Chowdhury S.R."/>
            <person name="Hao J."/>
            <person name="Helmy T."/>
            <person name="Kim S."/>
            <person name="Kurdoglu A.A."/>
            <person name="Matthies H.J."/>
            <person name="Rollo D."/>
            <person name="Stothard P."/>
            <person name="Blankenship R.E."/>
            <person name="Bauer C.E."/>
            <person name="Touchman J.W."/>
        </authorList>
    </citation>
    <scope>NUCLEOTIDE SEQUENCE [LARGE SCALE GENOMIC DNA]</scope>
    <source>
        <strain evidence="4">ATCC 51521 / SW</strain>
    </source>
</reference>
<name>B6ITU2_RHOCS</name>
<dbReference type="RefSeq" id="WP_012567263.1">
    <property type="nucleotide sequence ID" value="NC_011420.2"/>
</dbReference>
<dbReference type="HOGENOM" id="CLU_2635688_0_0_5"/>
<dbReference type="Proteomes" id="UP000001591">
    <property type="component" value="Chromosome"/>
</dbReference>
<dbReference type="AlphaFoldDB" id="B6ITU2"/>
<keyword evidence="2" id="KW-0472">Membrane</keyword>
<sequence length="77" mass="8361">MGDLMTGNFIFILALGTLVIVLAYAVYQWAHIRKKRKDAGETEGVGAGTRQVLMENEAIAREKGSATTRPAGADRRP</sequence>